<comment type="caution">
    <text evidence="2">The sequence shown here is derived from an EMBL/GenBank/DDBJ whole genome shotgun (WGS) entry which is preliminary data.</text>
</comment>
<accession>X0V349</accession>
<dbReference type="InterPro" id="IPR000587">
    <property type="entry name" value="Creatinase_N"/>
</dbReference>
<dbReference type="EMBL" id="BARS01013261">
    <property type="protein sequence ID" value="GAF95060.1"/>
    <property type="molecule type" value="Genomic_DNA"/>
</dbReference>
<feature type="non-terminal residue" evidence="2">
    <location>
        <position position="82"/>
    </location>
</feature>
<feature type="domain" description="Creatinase N-terminal" evidence="1">
    <location>
        <begin position="3"/>
        <end position="73"/>
    </location>
</feature>
<evidence type="ECO:0000259" key="1">
    <source>
        <dbReference type="Pfam" id="PF01321"/>
    </source>
</evidence>
<reference evidence="2" key="1">
    <citation type="journal article" date="2014" name="Front. Microbiol.">
        <title>High frequency of phylogenetically diverse reductive dehalogenase-homologous genes in deep subseafloor sedimentary metagenomes.</title>
        <authorList>
            <person name="Kawai M."/>
            <person name="Futagami T."/>
            <person name="Toyoda A."/>
            <person name="Takaki Y."/>
            <person name="Nishi S."/>
            <person name="Hori S."/>
            <person name="Arai W."/>
            <person name="Tsubouchi T."/>
            <person name="Morono Y."/>
            <person name="Uchiyama I."/>
            <person name="Ito T."/>
            <person name="Fujiyama A."/>
            <person name="Inagaki F."/>
            <person name="Takami H."/>
        </authorList>
    </citation>
    <scope>NUCLEOTIDE SEQUENCE</scope>
    <source>
        <strain evidence="2">Expedition CK06-06</strain>
    </source>
</reference>
<dbReference type="Gene3D" id="3.40.350.10">
    <property type="entry name" value="Creatinase/prolidase N-terminal domain"/>
    <property type="match status" value="1"/>
</dbReference>
<name>X0V349_9ZZZZ</name>
<organism evidence="2">
    <name type="scientific">marine sediment metagenome</name>
    <dbReference type="NCBI Taxonomy" id="412755"/>
    <lineage>
        <taxon>unclassified sequences</taxon>
        <taxon>metagenomes</taxon>
        <taxon>ecological metagenomes</taxon>
    </lineage>
</organism>
<evidence type="ECO:0000313" key="2">
    <source>
        <dbReference type="EMBL" id="GAF95060.1"/>
    </source>
</evidence>
<proteinExistence type="predicted"/>
<dbReference type="AlphaFoldDB" id="X0V349"/>
<protein>
    <recommendedName>
        <fullName evidence="1">Creatinase N-terminal domain-containing protein</fullName>
    </recommendedName>
</protein>
<gene>
    <name evidence="2" type="ORF">S01H1_23143</name>
</gene>
<dbReference type="Pfam" id="PF01321">
    <property type="entry name" value="Creatinase_N"/>
    <property type="match status" value="1"/>
</dbReference>
<sequence length="82" mass="9262">MHRINELIKKFEKNNIDALLVTKPEDVFYLTSFYAEKIALVVNPKKCFLVIDFVYAEAAAKHIRGFNLLLTDGNFAKTIAGG</sequence>
<dbReference type="InterPro" id="IPR029149">
    <property type="entry name" value="Creatin/AminoP/Spt16_N"/>
</dbReference>
<dbReference type="SUPFAM" id="SSF53092">
    <property type="entry name" value="Creatinase/prolidase N-terminal domain"/>
    <property type="match status" value="1"/>
</dbReference>